<dbReference type="Proteomes" id="UP000581135">
    <property type="component" value="Unassembled WGS sequence"/>
</dbReference>
<gene>
    <name evidence="6" type="ORF">FHR98_000619</name>
</gene>
<accession>A0A839SRB5</accession>
<keyword evidence="7" id="KW-1185">Reference proteome</keyword>
<dbReference type="CDD" id="cd08422">
    <property type="entry name" value="PBP2_CrgA_like"/>
    <property type="match status" value="1"/>
</dbReference>
<dbReference type="Gene3D" id="1.10.10.10">
    <property type="entry name" value="Winged helix-like DNA-binding domain superfamily/Winged helix DNA-binding domain"/>
    <property type="match status" value="1"/>
</dbReference>
<dbReference type="GO" id="GO:0003700">
    <property type="term" value="F:DNA-binding transcription factor activity"/>
    <property type="evidence" value="ECO:0007669"/>
    <property type="project" value="InterPro"/>
</dbReference>
<dbReference type="SUPFAM" id="SSF53850">
    <property type="entry name" value="Periplasmic binding protein-like II"/>
    <property type="match status" value="1"/>
</dbReference>
<protein>
    <submittedName>
        <fullName evidence="6">DNA-binding transcriptional LysR family regulator</fullName>
    </submittedName>
</protein>
<dbReference type="InterPro" id="IPR036390">
    <property type="entry name" value="WH_DNA-bd_sf"/>
</dbReference>
<sequence>MDTIDGMRTFVTVVKEGSFTAAAGRRRMSTALVSKYVGQLEDHLGVRLLNRTTRSLTLTEIGAAYFERCQQILDDLDELESSVQDRHASPRGTLIISAPVTFGELYLTDVVARFLAAHPDVRIDLNLTDRFVNLVDEGVDVAIRIAELEDSPLIARRLAPARIVVCASPVYLKRRGALRYLNDLEKHDCIVDRNFRSGSLWQFKEDGKQKSIQVDGRFTVNNAASVRRMLLADMGVGLIPTFAVGPDIRQGRLKILLDAYEGSNLGVYAVYAHNRHLAGKVRAFVDFAVKCFGASPEWDQY</sequence>
<name>A0A839SRB5_9PROT</name>
<dbReference type="Pfam" id="PF00126">
    <property type="entry name" value="HTH_1"/>
    <property type="match status" value="1"/>
</dbReference>
<dbReference type="PANTHER" id="PTHR30537">
    <property type="entry name" value="HTH-TYPE TRANSCRIPTIONAL REGULATOR"/>
    <property type="match status" value="1"/>
</dbReference>
<keyword evidence="3 6" id="KW-0238">DNA-binding</keyword>
<evidence type="ECO:0000256" key="1">
    <source>
        <dbReference type="ARBA" id="ARBA00009437"/>
    </source>
</evidence>
<evidence type="ECO:0000259" key="5">
    <source>
        <dbReference type="PROSITE" id="PS50931"/>
    </source>
</evidence>
<dbReference type="FunFam" id="1.10.10.10:FF:000001">
    <property type="entry name" value="LysR family transcriptional regulator"/>
    <property type="match status" value="1"/>
</dbReference>
<reference evidence="6 7" key="1">
    <citation type="submission" date="2020-08" db="EMBL/GenBank/DDBJ databases">
        <title>Genomic Encyclopedia of Type Strains, Phase III (KMG-III): the genomes of soil and plant-associated and newly described type strains.</title>
        <authorList>
            <person name="Whitman W."/>
        </authorList>
    </citation>
    <scope>NUCLEOTIDE SEQUENCE [LARGE SCALE GENOMIC DNA]</scope>
    <source>
        <strain evidence="6 7">CECT 8803</strain>
    </source>
</reference>
<dbReference type="GO" id="GO:0043565">
    <property type="term" value="F:sequence-specific DNA binding"/>
    <property type="evidence" value="ECO:0007669"/>
    <property type="project" value="TreeGrafter"/>
</dbReference>
<evidence type="ECO:0000313" key="7">
    <source>
        <dbReference type="Proteomes" id="UP000581135"/>
    </source>
</evidence>
<dbReference type="InterPro" id="IPR000847">
    <property type="entry name" value="LysR_HTH_N"/>
</dbReference>
<dbReference type="Gene3D" id="3.40.190.290">
    <property type="match status" value="1"/>
</dbReference>
<dbReference type="PROSITE" id="PS50931">
    <property type="entry name" value="HTH_LYSR"/>
    <property type="match status" value="1"/>
</dbReference>
<organism evidence="6 7">
    <name type="scientific">Limibacillus halophilus</name>
    <dbReference type="NCBI Taxonomy" id="1579333"/>
    <lineage>
        <taxon>Bacteria</taxon>
        <taxon>Pseudomonadati</taxon>
        <taxon>Pseudomonadota</taxon>
        <taxon>Alphaproteobacteria</taxon>
        <taxon>Rhodospirillales</taxon>
        <taxon>Rhodovibrionaceae</taxon>
        <taxon>Limibacillus</taxon>
    </lineage>
</organism>
<evidence type="ECO:0000256" key="3">
    <source>
        <dbReference type="ARBA" id="ARBA00023125"/>
    </source>
</evidence>
<comment type="similarity">
    <text evidence="1">Belongs to the LysR transcriptional regulatory family.</text>
</comment>
<evidence type="ECO:0000256" key="2">
    <source>
        <dbReference type="ARBA" id="ARBA00023015"/>
    </source>
</evidence>
<dbReference type="PANTHER" id="PTHR30537:SF35">
    <property type="entry name" value="TRANSCRIPTIONAL REGULATORY PROTEIN"/>
    <property type="match status" value="1"/>
</dbReference>
<dbReference type="GO" id="GO:0006351">
    <property type="term" value="P:DNA-templated transcription"/>
    <property type="evidence" value="ECO:0007669"/>
    <property type="project" value="TreeGrafter"/>
</dbReference>
<keyword evidence="4" id="KW-0804">Transcription</keyword>
<comment type="caution">
    <text evidence="6">The sequence shown here is derived from an EMBL/GenBank/DDBJ whole genome shotgun (WGS) entry which is preliminary data.</text>
</comment>
<dbReference type="InterPro" id="IPR058163">
    <property type="entry name" value="LysR-type_TF_proteobact-type"/>
</dbReference>
<dbReference type="AlphaFoldDB" id="A0A839SRB5"/>
<keyword evidence="2" id="KW-0805">Transcription regulation</keyword>
<feature type="domain" description="HTH lysR-type" evidence="5">
    <location>
        <begin position="1"/>
        <end position="59"/>
    </location>
</feature>
<dbReference type="EMBL" id="JACHXA010000001">
    <property type="protein sequence ID" value="MBB3064354.1"/>
    <property type="molecule type" value="Genomic_DNA"/>
</dbReference>
<evidence type="ECO:0000256" key="4">
    <source>
        <dbReference type="ARBA" id="ARBA00023163"/>
    </source>
</evidence>
<dbReference type="InterPro" id="IPR005119">
    <property type="entry name" value="LysR_subst-bd"/>
</dbReference>
<dbReference type="SUPFAM" id="SSF46785">
    <property type="entry name" value="Winged helix' DNA-binding domain"/>
    <property type="match status" value="1"/>
</dbReference>
<dbReference type="RefSeq" id="WP_183415145.1">
    <property type="nucleotide sequence ID" value="NZ_JACHXA010000001.1"/>
</dbReference>
<evidence type="ECO:0000313" key="6">
    <source>
        <dbReference type="EMBL" id="MBB3064354.1"/>
    </source>
</evidence>
<dbReference type="FunFam" id="3.40.190.290:FF:000001">
    <property type="entry name" value="Transcriptional regulator, LysR family"/>
    <property type="match status" value="1"/>
</dbReference>
<proteinExistence type="inferred from homology"/>
<dbReference type="InterPro" id="IPR036388">
    <property type="entry name" value="WH-like_DNA-bd_sf"/>
</dbReference>
<dbReference type="Pfam" id="PF03466">
    <property type="entry name" value="LysR_substrate"/>
    <property type="match status" value="1"/>
</dbReference>